<dbReference type="AlphaFoldDB" id="A0A3Q3D4A6"/>
<dbReference type="OMA" id="NKPWSVV"/>
<evidence type="ECO:0000259" key="1">
    <source>
        <dbReference type="PROSITE" id="PS50826"/>
    </source>
</evidence>
<proteinExistence type="predicted"/>
<dbReference type="PROSITE" id="PS50826">
    <property type="entry name" value="RUN"/>
    <property type="match status" value="1"/>
</dbReference>
<accession>A0A3Q3D4A6</accession>
<dbReference type="Proteomes" id="UP000264820">
    <property type="component" value="Unplaced"/>
</dbReference>
<dbReference type="GeneTree" id="ENSGT00900000141033"/>
<dbReference type="STRING" id="109280.ENSHCOP00000002284"/>
<dbReference type="InterPro" id="IPR047343">
    <property type="entry name" value="RUSC1_2"/>
</dbReference>
<dbReference type="Gene3D" id="1.20.58.900">
    <property type="match status" value="1"/>
</dbReference>
<evidence type="ECO:0000313" key="2">
    <source>
        <dbReference type="Ensembl" id="ENSHCOP00000002284.1"/>
    </source>
</evidence>
<feature type="domain" description="RUN" evidence="1">
    <location>
        <begin position="58"/>
        <end position="116"/>
    </location>
</feature>
<dbReference type="PANTHER" id="PTHR15591">
    <property type="entry name" value="RUN AND SH3 DOMAIN CONTAINING"/>
    <property type="match status" value="1"/>
</dbReference>
<reference evidence="2" key="2">
    <citation type="submission" date="2025-09" db="UniProtKB">
        <authorList>
            <consortium name="Ensembl"/>
        </authorList>
    </citation>
    <scope>IDENTIFICATION</scope>
</reference>
<protein>
    <recommendedName>
        <fullName evidence="1">RUN domain-containing protein</fullName>
    </recommendedName>
</protein>
<dbReference type="InterPro" id="IPR004012">
    <property type="entry name" value="Run_dom"/>
</dbReference>
<reference evidence="2" key="1">
    <citation type="submission" date="2025-08" db="UniProtKB">
        <authorList>
            <consortium name="Ensembl"/>
        </authorList>
    </citation>
    <scope>IDENTIFICATION</scope>
</reference>
<keyword evidence="3" id="KW-1185">Reference proteome</keyword>
<name>A0A3Q3D4A6_HIPCM</name>
<dbReference type="Ensembl" id="ENSHCOT00000010676.1">
    <property type="protein sequence ID" value="ENSHCOP00000002284.1"/>
    <property type="gene ID" value="ENSHCOG00000003385.1"/>
</dbReference>
<dbReference type="InterPro" id="IPR037213">
    <property type="entry name" value="Run_dom_sf"/>
</dbReference>
<evidence type="ECO:0000313" key="3">
    <source>
        <dbReference type="Proteomes" id="UP000264820"/>
    </source>
</evidence>
<organism evidence="2 3">
    <name type="scientific">Hippocampus comes</name>
    <name type="common">Tiger tail seahorse</name>
    <dbReference type="NCBI Taxonomy" id="109280"/>
    <lineage>
        <taxon>Eukaryota</taxon>
        <taxon>Metazoa</taxon>
        <taxon>Chordata</taxon>
        <taxon>Craniata</taxon>
        <taxon>Vertebrata</taxon>
        <taxon>Euteleostomi</taxon>
        <taxon>Actinopterygii</taxon>
        <taxon>Neopterygii</taxon>
        <taxon>Teleostei</taxon>
        <taxon>Neoteleostei</taxon>
        <taxon>Acanthomorphata</taxon>
        <taxon>Syngnathiaria</taxon>
        <taxon>Syngnathiformes</taxon>
        <taxon>Syngnathoidei</taxon>
        <taxon>Syngnathidae</taxon>
        <taxon>Hippocampus</taxon>
    </lineage>
</organism>
<dbReference type="PANTHER" id="PTHR15591:SF14">
    <property type="entry name" value="AP-4 COMPLEX ACCESSORY SUBUNIT RUSC2"/>
    <property type="match status" value="1"/>
</dbReference>
<dbReference type="GO" id="GO:0031410">
    <property type="term" value="C:cytoplasmic vesicle"/>
    <property type="evidence" value="ECO:0007669"/>
    <property type="project" value="TreeGrafter"/>
</dbReference>
<sequence>MISDFWFLATTFGTRQVQNSNKAKMSVSRAVDLIIAHFGNSRDPEEKMRLGNSYLSAMMASLVLDHLCPAIQNILEDGLRDHKLDIVVGQRRNSSWTVVEVSTKPGNLKRSAVLPH</sequence>